<feature type="domain" description="N-acetyltransferase" evidence="1">
    <location>
        <begin position="30"/>
        <end position="174"/>
    </location>
</feature>
<dbReference type="GO" id="GO:0016747">
    <property type="term" value="F:acyltransferase activity, transferring groups other than amino-acyl groups"/>
    <property type="evidence" value="ECO:0007669"/>
    <property type="project" value="InterPro"/>
</dbReference>
<name>X1TMR0_9ZZZZ</name>
<protein>
    <recommendedName>
        <fullName evidence="1">N-acetyltransferase domain-containing protein</fullName>
    </recommendedName>
</protein>
<dbReference type="PROSITE" id="PS51186">
    <property type="entry name" value="GNAT"/>
    <property type="match status" value="1"/>
</dbReference>
<dbReference type="Pfam" id="PF00583">
    <property type="entry name" value="Acetyltransf_1"/>
    <property type="match status" value="1"/>
</dbReference>
<evidence type="ECO:0000259" key="1">
    <source>
        <dbReference type="PROSITE" id="PS51186"/>
    </source>
</evidence>
<organism evidence="2">
    <name type="scientific">marine sediment metagenome</name>
    <dbReference type="NCBI Taxonomy" id="412755"/>
    <lineage>
        <taxon>unclassified sequences</taxon>
        <taxon>metagenomes</taxon>
        <taxon>ecological metagenomes</taxon>
    </lineage>
</organism>
<dbReference type="SUPFAM" id="SSF55729">
    <property type="entry name" value="Acyl-CoA N-acyltransferases (Nat)"/>
    <property type="match status" value="1"/>
</dbReference>
<dbReference type="CDD" id="cd04301">
    <property type="entry name" value="NAT_SF"/>
    <property type="match status" value="1"/>
</dbReference>
<dbReference type="AlphaFoldDB" id="X1TMR0"/>
<sequence>MRIRDIKREEIKEVRELDKNEIVKQIYYYRNGRLVLEDEYYDIKSWNLEELERIIRDLYDLYDRGGVFYGAFKNHKLIGIIALETKFIGSNNDQLQVVFLHVAHDFRDKGLGSNLMNLVTKRARNMGAKKLYIPATPSMHTVDFYMGLGCKLASEINPELFKLEPEDIHLELLI</sequence>
<proteinExistence type="predicted"/>
<dbReference type="Gene3D" id="3.40.630.30">
    <property type="match status" value="1"/>
</dbReference>
<accession>X1TMR0</accession>
<dbReference type="EMBL" id="BARW01034456">
    <property type="protein sequence ID" value="GAJ06623.1"/>
    <property type="molecule type" value="Genomic_DNA"/>
</dbReference>
<evidence type="ECO:0000313" key="2">
    <source>
        <dbReference type="EMBL" id="GAJ06623.1"/>
    </source>
</evidence>
<comment type="caution">
    <text evidence="2">The sequence shown here is derived from an EMBL/GenBank/DDBJ whole genome shotgun (WGS) entry which is preliminary data.</text>
</comment>
<dbReference type="InterPro" id="IPR016181">
    <property type="entry name" value="Acyl_CoA_acyltransferase"/>
</dbReference>
<dbReference type="InterPro" id="IPR000182">
    <property type="entry name" value="GNAT_dom"/>
</dbReference>
<reference evidence="2" key="1">
    <citation type="journal article" date="2014" name="Front. Microbiol.">
        <title>High frequency of phylogenetically diverse reductive dehalogenase-homologous genes in deep subseafloor sedimentary metagenomes.</title>
        <authorList>
            <person name="Kawai M."/>
            <person name="Futagami T."/>
            <person name="Toyoda A."/>
            <person name="Takaki Y."/>
            <person name="Nishi S."/>
            <person name="Hori S."/>
            <person name="Arai W."/>
            <person name="Tsubouchi T."/>
            <person name="Morono Y."/>
            <person name="Uchiyama I."/>
            <person name="Ito T."/>
            <person name="Fujiyama A."/>
            <person name="Inagaki F."/>
            <person name="Takami H."/>
        </authorList>
    </citation>
    <scope>NUCLEOTIDE SEQUENCE</scope>
    <source>
        <strain evidence="2">Expedition CK06-06</strain>
    </source>
</reference>
<gene>
    <name evidence="2" type="ORF">S12H4_54004</name>
</gene>